<organism evidence="2 3">
    <name type="scientific">Choiromyces venosus 120613-1</name>
    <dbReference type="NCBI Taxonomy" id="1336337"/>
    <lineage>
        <taxon>Eukaryota</taxon>
        <taxon>Fungi</taxon>
        <taxon>Dikarya</taxon>
        <taxon>Ascomycota</taxon>
        <taxon>Pezizomycotina</taxon>
        <taxon>Pezizomycetes</taxon>
        <taxon>Pezizales</taxon>
        <taxon>Tuberaceae</taxon>
        <taxon>Choiromyces</taxon>
    </lineage>
</organism>
<keyword evidence="3" id="KW-1185">Reference proteome</keyword>
<proteinExistence type="predicted"/>
<reference evidence="2 3" key="1">
    <citation type="journal article" date="2018" name="Nat. Ecol. Evol.">
        <title>Pezizomycetes genomes reveal the molecular basis of ectomycorrhizal truffle lifestyle.</title>
        <authorList>
            <person name="Murat C."/>
            <person name="Payen T."/>
            <person name="Noel B."/>
            <person name="Kuo A."/>
            <person name="Morin E."/>
            <person name="Chen J."/>
            <person name="Kohler A."/>
            <person name="Krizsan K."/>
            <person name="Balestrini R."/>
            <person name="Da Silva C."/>
            <person name="Montanini B."/>
            <person name="Hainaut M."/>
            <person name="Levati E."/>
            <person name="Barry K.W."/>
            <person name="Belfiori B."/>
            <person name="Cichocki N."/>
            <person name="Clum A."/>
            <person name="Dockter R.B."/>
            <person name="Fauchery L."/>
            <person name="Guy J."/>
            <person name="Iotti M."/>
            <person name="Le Tacon F."/>
            <person name="Lindquist E.A."/>
            <person name="Lipzen A."/>
            <person name="Malagnac F."/>
            <person name="Mello A."/>
            <person name="Molinier V."/>
            <person name="Miyauchi S."/>
            <person name="Poulain J."/>
            <person name="Riccioni C."/>
            <person name="Rubini A."/>
            <person name="Sitrit Y."/>
            <person name="Splivallo R."/>
            <person name="Traeger S."/>
            <person name="Wang M."/>
            <person name="Zifcakova L."/>
            <person name="Wipf D."/>
            <person name="Zambonelli A."/>
            <person name="Paolocci F."/>
            <person name="Nowrousian M."/>
            <person name="Ottonello S."/>
            <person name="Baldrian P."/>
            <person name="Spatafora J.W."/>
            <person name="Henrissat B."/>
            <person name="Nagy L.G."/>
            <person name="Aury J.M."/>
            <person name="Wincker P."/>
            <person name="Grigoriev I.V."/>
            <person name="Bonfante P."/>
            <person name="Martin F.M."/>
        </authorList>
    </citation>
    <scope>NUCLEOTIDE SEQUENCE [LARGE SCALE GENOMIC DNA]</scope>
    <source>
        <strain evidence="2 3">120613-1</strain>
    </source>
</reference>
<evidence type="ECO:0000256" key="1">
    <source>
        <dbReference type="SAM" id="MobiDB-lite"/>
    </source>
</evidence>
<feature type="region of interest" description="Disordered" evidence="1">
    <location>
        <begin position="36"/>
        <end position="55"/>
    </location>
</feature>
<dbReference type="Proteomes" id="UP000276215">
    <property type="component" value="Unassembled WGS sequence"/>
</dbReference>
<evidence type="ECO:0000313" key="3">
    <source>
        <dbReference type="Proteomes" id="UP000276215"/>
    </source>
</evidence>
<dbReference type="EMBL" id="ML120399">
    <property type="protein sequence ID" value="RPA98053.1"/>
    <property type="molecule type" value="Genomic_DNA"/>
</dbReference>
<dbReference type="AlphaFoldDB" id="A0A3N4JIJ6"/>
<evidence type="ECO:0000313" key="2">
    <source>
        <dbReference type="EMBL" id="RPA98053.1"/>
    </source>
</evidence>
<name>A0A3N4JIJ6_9PEZI</name>
<accession>A0A3N4JIJ6</accession>
<sequence>MNHTLSPTPLSYPFYSSLSPYPHSHHPHHIMLTIKPAPLLPPTARQSSSNREIER</sequence>
<feature type="compositionally biased region" description="Polar residues" evidence="1">
    <location>
        <begin position="44"/>
        <end position="55"/>
    </location>
</feature>
<protein>
    <submittedName>
        <fullName evidence="2">Uncharacterized protein</fullName>
    </submittedName>
</protein>
<gene>
    <name evidence="2" type="ORF">L873DRAFT_1808924</name>
</gene>